<evidence type="ECO:0000256" key="1">
    <source>
        <dbReference type="ARBA" id="ARBA00001947"/>
    </source>
</evidence>
<dbReference type="EMBL" id="PDCG01000002">
    <property type="protein sequence ID" value="RBP98000.1"/>
    <property type="molecule type" value="Genomic_DNA"/>
</dbReference>
<dbReference type="InterPro" id="IPR050138">
    <property type="entry name" value="DHOase/Allantoinase_Hydrolase"/>
</dbReference>
<dbReference type="InterPro" id="IPR004722">
    <property type="entry name" value="DHOase"/>
</dbReference>
<keyword evidence="9" id="KW-1185">Reference proteome</keyword>
<dbReference type="AlphaFoldDB" id="A0A366K8D4"/>
<dbReference type="GO" id="GO:0005737">
    <property type="term" value="C:cytoplasm"/>
    <property type="evidence" value="ECO:0007669"/>
    <property type="project" value="TreeGrafter"/>
</dbReference>
<dbReference type="GO" id="GO:0006221">
    <property type="term" value="P:pyrimidine nucleotide biosynthetic process"/>
    <property type="evidence" value="ECO:0007669"/>
    <property type="project" value="UniProtKB-KW"/>
</dbReference>
<comment type="function">
    <text evidence="2">Catalyzes the reversible cyclization of carbamoyl aspartate to dihydroorotate.</text>
</comment>
<dbReference type="GO" id="GO:0006145">
    <property type="term" value="P:purine nucleobase catabolic process"/>
    <property type="evidence" value="ECO:0007669"/>
    <property type="project" value="TreeGrafter"/>
</dbReference>
<feature type="domain" description="Amidohydrolase-related" evidence="7">
    <location>
        <begin position="45"/>
        <end position="343"/>
    </location>
</feature>
<dbReference type="InterPro" id="IPR032466">
    <property type="entry name" value="Metal_Hydrolase"/>
</dbReference>
<organism evidence="8 9">
    <name type="scientific">Bifidobacterium aemilianum</name>
    <dbReference type="NCBI Taxonomy" id="2493120"/>
    <lineage>
        <taxon>Bacteria</taxon>
        <taxon>Bacillati</taxon>
        <taxon>Actinomycetota</taxon>
        <taxon>Actinomycetes</taxon>
        <taxon>Bifidobacteriales</taxon>
        <taxon>Bifidobacteriaceae</taxon>
        <taxon>Bifidobacterium</taxon>
    </lineage>
</organism>
<dbReference type="GO" id="GO:0004038">
    <property type="term" value="F:allantoinase activity"/>
    <property type="evidence" value="ECO:0007669"/>
    <property type="project" value="TreeGrafter"/>
</dbReference>
<keyword evidence="4" id="KW-0479">Metal-binding</keyword>
<dbReference type="OrthoDB" id="9803027at2"/>
<reference evidence="8 9" key="1">
    <citation type="submission" date="2017-10" db="EMBL/GenBank/DDBJ databases">
        <title>Bifidobacterium xylocopum sp. nov. and Bifidobacterium aemilianum sp. nov., from the carpenter bee (Xylocopa violacea) digestive tract.</title>
        <authorList>
            <person name="Alberoni D."/>
            <person name="Baffoni L."/>
            <person name="Di Gioia D."/>
            <person name="Gaggia F."/>
            <person name="Biavati B."/>
        </authorList>
    </citation>
    <scope>NUCLEOTIDE SEQUENCE [LARGE SCALE GENOMIC DNA]</scope>
    <source>
        <strain evidence="8 9">XV10</strain>
    </source>
</reference>
<evidence type="ECO:0000256" key="6">
    <source>
        <dbReference type="ARBA" id="ARBA00022975"/>
    </source>
</evidence>
<evidence type="ECO:0000259" key="7">
    <source>
        <dbReference type="Pfam" id="PF01979"/>
    </source>
</evidence>
<proteinExistence type="inferred from homology"/>
<dbReference type="Pfam" id="PF01979">
    <property type="entry name" value="Amidohydro_1"/>
    <property type="match status" value="1"/>
</dbReference>
<dbReference type="PANTHER" id="PTHR43668">
    <property type="entry name" value="ALLANTOINASE"/>
    <property type="match status" value="1"/>
</dbReference>
<accession>A0A366K8D4</accession>
<comment type="caution">
    <text evidence="8">The sequence shown here is derived from an EMBL/GenBank/DDBJ whole genome shotgun (WGS) entry which is preliminary data.</text>
</comment>
<keyword evidence="6" id="KW-0665">Pyrimidine biosynthesis</keyword>
<dbReference type="SUPFAM" id="SSF51556">
    <property type="entry name" value="Metallo-dependent hydrolases"/>
    <property type="match status" value="1"/>
</dbReference>
<evidence type="ECO:0000313" key="9">
    <source>
        <dbReference type="Proteomes" id="UP000252530"/>
    </source>
</evidence>
<evidence type="ECO:0000256" key="4">
    <source>
        <dbReference type="ARBA" id="ARBA00022723"/>
    </source>
</evidence>
<evidence type="ECO:0000256" key="3">
    <source>
        <dbReference type="ARBA" id="ARBA00010286"/>
    </source>
</evidence>
<dbReference type="Gene3D" id="2.30.40.10">
    <property type="entry name" value="Urease, subunit C, domain 1"/>
    <property type="match status" value="1"/>
</dbReference>
<comment type="similarity">
    <text evidence="3">Belongs to the metallo-dependent hydrolases superfamily. DHOase family. Class I DHOase subfamily.</text>
</comment>
<protein>
    <submittedName>
        <fullName evidence="8">Dihydroorotase</fullName>
    </submittedName>
</protein>
<dbReference type="InterPro" id="IPR006680">
    <property type="entry name" value="Amidohydro-rel"/>
</dbReference>
<dbReference type="GO" id="GO:0004151">
    <property type="term" value="F:dihydroorotase activity"/>
    <property type="evidence" value="ECO:0007669"/>
    <property type="project" value="InterPro"/>
</dbReference>
<dbReference type="PROSITE" id="PS00483">
    <property type="entry name" value="DIHYDROOROTASE_2"/>
    <property type="match status" value="1"/>
</dbReference>
<name>A0A366K8D4_9BIFI</name>
<sequence>MVRLENISLWTGGETIDLVIPDGPKPLGDGGPEAQGRVDARGLTLAPGLADPHVHFRDPGQCDKETMVSGCAAAASGGYTDLLIMPNTRPAVDGRPLKELAASGGDLAAIAGQLMEQGADSVIDYLRGYEDLHGVRLPSRYKLSVCASMGREGLEAVDPDLWRRFMPGAGKDSLSGHPVVAISDDGSAVPSAILDRVLEVAQETGLPLVEHCEHHDSGVVNAGPVSRELGLPGIAEDTELAIVARDIEAAQGTGVHIHFQHVSTAGSFAHIRKAKAQGLPISCETAPHYLALCDEDLLRYGSLAKMNPPLRSEADRQATLEAVADGTVDMLATDHAPHSSGEKSVGLAQAPNGIIGLESAYGVCHQALVDSGLIGERRLIELMSLAPMRLMSGQATDIAGLVDTYGSYEGSTRPGPAGADMAKGIPDTPQGDSSGGVGEFGARRVLDLGQVPDSQGVALTILDNKQSWTIDPQAFHSKARNTPFGGWQVTGRPLATIIGSRLTFNRLPQSRCR</sequence>
<dbReference type="InterPro" id="IPR002195">
    <property type="entry name" value="Dihydroorotase_CS"/>
</dbReference>
<dbReference type="Proteomes" id="UP000252530">
    <property type="component" value="Unassembled WGS sequence"/>
</dbReference>
<dbReference type="RefSeq" id="WP_113859684.1">
    <property type="nucleotide sequence ID" value="NZ_PDCG01000002.1"/>
</dbReference>
<gene>
    <name evidence="8" type="ORF">CRD60_02130</name>
</gene>
<evidence type="ECO:0000256" key="5">
    <source>
        <dbReference type="ARBA" id="ARBA00022801"/>
    </source>
</evidence>
<keyword evidence="5" id="KW-0378">Hydrolase</keyword>
<dbReference type="Gene3D" id="3.20.20.140">
    <property type="entry name" value="Metal-dependent hydrolases"/>
    <property type="match status" value="1"/>
</dbReference>
<evidence type="ECO:0000256" key="2">
    <source>
        <dbReference type="ARBA" id="ARBA00002368"/>
    </source>
</evidence>
<dbReference type="InterPro" id="IPR011059">
    <property type="entry name" value="Metal-dep_hydrolase_composite"/>
</dbReference>
<comment type="cofactor">
    <cofactor evidence="1">
        <name>Zn(2+)</name>
        <dbReference type="ChEBI" id="CHEBI:29105"/>
    </cofactor>
</comment>
<dbReference type="SUPFAM" id="SSF51338">
    <property type="entry name" value="Composite domain of metallo-dependent hydrolases"/>
    <property type="match status" value="1"/>
</dbReference>
<dbReference type="PANTHER" id="PTHR43668:SF2">
    <property type="entry name" value="ALLANTOINASE"/>
    <property type="match status" value="1"/>
</dbReference>
<dbReference type="PROSITE" id="PS00482">
    <property type="entry name" value="DIHYDROOROTASE_1"/>
    <property type="match status" value="1"/>
</dbReference>
<evidence type="ECO:0000313" key="8">
    <source>
        <dbReference type="EMBL" id="RBP98000.1"/>
    </source>
</evidence>
<dbReference type="CDD" id="cd01317">
    <property type="entry name" value="DHOase_IIa"/>
    <property type="match status" value="1"/>
</dbReference>
<dbReference type="GO" id="GO:0046872">
    <property type="term" value="F:metal ion binding"/>
    <property type="evidence" value="ECO:0007669"/>
    <property type="project" value="UniProtKB-KW"/>
</dbReference>